<accession>A0A4C2EP45</accession>
<dbReference type="Proteomes" id="UP000304382">
    <property type="component" value="Unassembled WGS sequence"/>
</dbReference>
<name>A0A4C2EP45_9EURY</name>
<proteinExistence type="predicted"/>
<gene>
    <name evidence="2" type="ORF">Harman_40200</name>
</gene>
<dbReference type="InterPro" id="IPR000157">
    <property type="entry name" value="TIR_dom"/>
</dbReference>
<reference evidence="2 3" key="1">
    <citation type="submission" date="2019-02" db="EMBL/GenBank/DDBJ databases">
        <title>Haloarcula mannanilyticum sp. nov., a mannan degrading haloarchaeon isolated from commercial salt.</title>
        <authorList>
            <person name="Enomoto S."/>
            <person name="Shimane Y."/>
            <person name="Kamekura M."/>
            <person name="Ito T."/>
            <person name="Moriya O."/>
            <person name="Ihara K."/>
            <person name="Takahashi-Ando N."/>
            <person name="Fukushima Y."/>
            <person name="Yoshida Y."/>
            <person name="Usama R."/>
            <person name="Takai K."/>
            <person name="Minegishi H."/>
        </authorList>
    </citation>
    <scope>NUCLEOTIDE SEQUENCE [LARGE SCALE GENOMIC DNA]</scope>
    <source>
        <strain evidence="2 3">MD130-1</strain>
    </source>
</reference>
<dbReference type="RefSeq" id="WP_137685470.1">
    <property type="nucleotide sequence ID" value="NZ_BIXZ01000015.1"/>
</dbReference>
<dbReference type="SUPFAM" id="SSF52200">
    <property type="entry name" value="Toll/Interleukin receptor TIR domain"/>
    <property type="match status" value="1"/>
</dbReference>
<evidence type="ECO:0000313" key="2">
    <source>
        <dbReference type="EMBL" id="GCF16085.1"/>
    </source>
</evidence>
<organism evidence="2 3">
    <name type="scientific">Haloarcula mannanilytica</name>
    <dbReference type="NCBI Taxonomy" id="2509225"/>
    <lineage>
        <taxon>Archaea</taxon>
        <taxon>Methanobacteriati</taxon>
        <taxon>Methanobacteriota</taxon>
        <taxon>Stenosarchaea group</taxon>
        <taxon>Halobacteria</taxon>
        <taxon>Halobacteriales</taxon>
        <taxon>Haloarculaceae</taxon>
        <taxon>Haloarcula</taxon>
    </lineage>
</organism>
<keyword evidence="3" id="KW-1185">Reference proteome</keyword>
<protein>
    <recommendedName>
        <fullName evidence="1">TIR domain-containing protein</fullName>
    </recommendedName>
</protein>
<evidence type="ECO:0000259" key="1">
    <source>
        <dbReference type="PROSITE" id="PS50104"/>
    </source>
</evidence>
<dbReference type="OrthoDB" id="269523at2157"/>
<evidence type="ECO:0000313" key="3">
    <source>
        <dbReference type="Proteomes" id="UP000304382"/>
    </source>
</evidence>
<feature type="domain" description="TIR" evidence="1">
    <location>
        <begin position="9"/>
        <end position="141"/>
    </location>
</feature>
<dbReference type="Gene3D" id="3.40.50.10140">
    <property type="entry name" value="Toll/interleukin-1 receptor homology (TIR) domain"/>
    <property type="match status" value="1"/>
</dbReference>
<dbReference type="GO" id="GO:0007165">
    <property type="term" value="P:signal transduction"/>
    <property type="evidence" value="ECO:0007669"/>
    <property type="project" value="InterPro"/>
</dbReference>
<dbReference type="PROSITE" id="PS50104">
    <property type="entry name" value="TIR"/>
    <property type="match status" value="1"/>
</dbReference>
<dbReference type="SMART" id="SM00255">
    <property type="entry name" value="TIR"/>
    <property type="match status" value="1"/>
</dbReference>
<dbReference type="AlphaFoldDB" id="A0A4C2EP45"/>
<dbReference type="InterPro" id="IPR035897">
    <property type="entry name" value="Toll_tir_struct_dom_sf"/>
</dbReference>
<dbReference type="Pfam" id="PF13676">
    <property type="entry name" value="TIR_2"/>
    <property type="match status" value="1"/>
</dbReference>
<sequence>MASETDDVDEKDVFISYSHSDSKEVAKLLGQELTSMGIAVWLDDIEMSIGSSIRESIDDGLTQSEYGVVILSKGYFEGTSEWELNGLVEKHTNEDDVILPLWHNIGHDYVYQQSPSLADLVAEEVDKENVQSVAASIYQIVREDRGEIDDWGGDTGTDGSPGFIDIDITFQGRFDPKVGKEVTIESWRNHNASNLTSLEATEIRDEDRGIDYTSSSKGTTMTVKRIDDEPLNGVISDIQELRSNKAEFTIRVEESRLEELSDDRDDYKSGFVQ</sequence>
<comment type="caution">
    <text evidence="2">The sequence shown here is derived from an EMBL/GenBank/DDBJ whole genome shotgun (WGS) entry which is preliminary data.</text>
</comment>
<dbReference type="EMBL" id="BIXZ01000015">
    <property type="protein sequence ID" value="GCF16085.1"/>
    <property type="molecule type" value="Genomic_DNA"/>
</dbReference>